<dbReference type="HOGENOM" id="CLU_297888_0_0_1"/>
<feature type="compositionally biased region" description="Polar residues" evidence="1">
    <location>
        <begin position="212"/>
        <end position="242"/>
    </location>
</feature>
<feature type="compositionally biased region" description="Polar residues" evidence="1">
    <location>
        <begin position="391"/>
        <end position="403"/>
    </location>
</feature>
<reference evidence="2 3" key="1">
    <citation type="journal article" date="2014" name="BMC Genomics">
        <title>Genome sequencing of four Aureobasidium pullulans varieties: biotechnological potential, stress tolerance, and description of new species.</title>
        <authorList>
            <person name="Gostin Ar C."/>
            <person name="Ohm R.A."/>
            <person name="Kogej T."/>
            <person name="Sonjak S."/>
            <person name="Turk M."/>
            <person name="Zajc J."/>
            <person name="Zalar P."/>
            <person name="Grube M."/>
            <person name="Sun H."/>
            <person name="Han J."/>
            <person name="Sharma A."/>
            <person name="Chiniquy J."/>
            <person name="Ngan C.Y."/>
            <person name="Lipzen A."/>
            <person name="Barry K."/>
            <person name="Grigoriev I.V."/>
            <person name="Gunde-Cimerman N."/>
        </authorList>
    </citation>
    <scope>NUCLEOTIDE SEQUENCE [LARGE SCALE GENOMIC DNA]</scope>
    <source>
        <strain evidence="2 3">EXF-2481</strain>
    </source>
</reference>
<proteinExistence type="predicted"/>
<feature type="compositionally biased region" description="Basic and acidic residues" evidence="1">
    <location>
        <begin position="611"/>
        <end position="626"/>
    </location>
</feature>
<feature type="compositionally biased region" description="Basic and acidic residues" evidence="1">
    <location>
        <begin position="932"/>
        <end position="946"/>
    </location>
</feature>
<feature type="region of interest" description="Disordered" evidence="1">
    <location>
        <begin position="287"/>
        <end position="411"/>
    </location>
</feature>
<feature type="compositionally biased region" description="Low complexity" evidence="1">
    <location>
        <begin position="167"/>
        <end position="176"/>
    </location>
</feature>
<feature type="region of interest" description="Disordered" evidence="1">
    <location>
        <begin position="207"/>
        <end position="248"/>
    </location>
</feature>
<evidence type="ECO:0000313" key="2">
    <source>
        <dbReference type="EMBL" id="KEQ97157.1"/>
    </source>
</evidence>
<gene>
    <name evidence="2" type="ORF">AUEXF2481DRAFT_37683</name>
</gene>
<name>A0A074YSU3_AURSE</name>
<keyword evidence="3" id="KW-1185">Reference proteome</keyword>
<evidence type="ECO:0000256" key="1">
    <source>
        <dbReference type="SAM" id="MobiDB-lite"/>
    </source>
</evidence>
<accession>A0A074YSU3</accession>
<dbReference type="STRING" id="1043005.A0A074YSU3"/>
<dbReference type="RefSeq" id="XP_013345835.1">
    <property type="nucleotide sequence ID" value="XM_013490381.1"/>
</dbReference>
<feature type="region of interest" description="Disordered" evidence="1">
    <location>
        <begin position="923"/>
        <end position="946"/>
    </location>
</feature>
<sequence length="995" mass="109144">MCQYQYHYYGHCQHQEFILVKLCHRASPLAQPHSTNKQEIIRTEGATVQALPDEAPSAAEGVNLVKTIALEQDTHQLIHPLSHITQIILSIMIFNAHGRSEDKQQFAQEAERRYSDIISGGKPPEYYKAIEEQLQQVLDRVRQLGHPASSAAARLQQIHEQNSQLPSSRSTSATTSVTEAVPFGSFPALSRATAPRNETLPQSYAGAVKNSLPDQPSKSPVAQETPSRNSSEPGAVTRPSSSQEEDHDWCVVDRSGRSYRLQKQQTTISDRHTRKSLPQAWMKMNDEVRSPQPTPEDGPVAAHQDSDKPMQRTARVRGPHAQLSVSKDSSLKSKPSKPTLSKTTASKTPGYASPTKASKHRTAGSNDSVRAPSPCKPKSVRADTPSGVAALSSQQHPFGTSQRKLPPVHASRPTASTLFGLDGACEFDQTSVMQAFSGSSARPQKKTKLDLRINIPDPSSSLPRPGSPSRILIAATSTKHHLNSPDRVADQIPQVVKIDKAACKSIDRAAILEPIRRRLSSVSSQSQSTVSMASRRDSVFKQPKGMIPTQGGAQAESVGYYDFEATIAEPSTKPETLQQPSTYGPSTAATDTSSALLLHAIKQTAVAHTIRQAENRGSRNHVKESLDPSSTTEDAQQVRKMHEFQAACHSRHISCASSPERDPAVLRCGPVKTHISKPSTQPEAKIGEFTFRATAAQFVPTPTSEEFIPSNDETPRPSGIAPPVLYHMGIAETEFEHLAAPVLLPIDPSMFHVSLDQNIPQHFPVEYPSAFNQCPDWLPDEEWIGLPYETKSAIMKQRRERGSSSDFSTGLSSAVFSNFATSPSLSSPGPVLESGMGLFKPHWDWTGTRFGRAALPAMAKVEEEEHQRKGWDVKSAAPGWRYGWSGGDGLEISFQGDGPVAERNPYAPVNFNEFESEIHGKDAFKTNGKGQKYGERHLPYRPEDSPHSRVREWARNANYPSVPCGNFQVVQATEHLPSRQAFSDAWCHNCFPAHM</sequence>
<feature type="region of interest" description="Disordered" evidence="1">
    <location>
        <begin position="611"/>
        <end position="634"/>
    </location>
</feature>
<dbReference type="GeneID" id="25365905"/>
<feature type="compositionally biased region" description="Low complexity" evidence="1">
    <location>
        <begin position="323"/>
        <end position="349"/>
    </location>
</feature>
<dbReference type="InParanoid" id="A0A074YSU3"/>
<dbReference type="EMBL" id="KL584754">
    <property type="protein sequence ID" value="KEQ97157.1"/>
    <property type="molecule type" value="Genomic_DNA"/>
</dbReference>
<dbReference type="OrthoDB" id="2155935at2759"/>
<dbReference type="AlphaFoldDB" id="A0A074YSU3"/>
<organism evidence="2 3">
    <name type="scientific">Aureobasidium subglaciale (strain EXF-2481)</name>
    <name type="common">Aureobasidium pullulans var. subglaciale</name>
    <dbReference type="NCBI Taxonomy" id="1043005"/>
    <lineage>
        <taxon>Eukaryota</taxon>
        <taxon>Fungi</taxon>
        <taxon>Dikarya</taxon>
        <taxon>Ascomycota</taxon>
        <taxon>Pezizomycotina</taxon>
        <taxon>Dothideomycetes</taxon>
        <taxon>Dothideomycetidae</taxon>
        <taxon>Dothideales</taxon>
        <taxon>Saccotheciaceae</taxon>
        <taxon>Aureobasidium</taxon>
    </lineage>
</organism>
<protein>
    <submittedName>
        <fullName evidence="2">Uncharacterized protein</fullName>
    </submittedName>
</protein>
<evidence type="ECO:0000313" key="3">
    <source>
        <dbReference type="Proteomes" id="UP000030641"/>
    </source>
</evidence>
<dbReference type="Proteomes" id="UP000030641">
    <property type="component" value="Unassembled WGS sequence"/>
</dbReference>
<dbReference type="OMA" id="TEHTWHA"/>
<feature type="region of interest" description="Disordered" evidence="1">
    <location>
        <begin position="148"/>
        <end position="176"/>
    </location>
</feature>